<dbReference type="InterPro" id="IPR009006">
    <property type="entry name" value="Ala_racemase/Decarboxylase_C"/>
</dbReference>
<dbReference type="OrthoDB" id="9801978at2"/>
<dbReference type="SUPFAM" id="SSF53623">
    <property type="entry name" value="MurD-like peptide ligases, catalytic domain"/>
    <property type="match status" value="1"/>
</dbReference>
<feature type="binding site" evidence="5 7">
    <location>
        <position position="755"/>
    </location>
    <ligand>
        <name>substrate</name>
    </ligand>
</feature>
<dbReference type="PATRIC" id="fig|1237149.3.peg.1031"/>
<organism evidence="9 10">
    <name type="scientific">Fulvivirga imtechensis AK7</name>
    <dbReference type="NCBI Taxonomy" id="1237149"/>
    <lineage>
        <taxon>Bacteria</taxon>
        <taxon>Pseudomonadati</taxon>
        <taxon>Bacteroidota</taxon>
        <taxon>Cytophagia</taxon>
        <taxon>Cytophagales</taxon>
        <taxon>Fulvivirgaceae</taxon>
        <taxon>Fulvivirga</taxon>
    </lineage>
</organism>
<dbReference type="PANTHER" id="PTHR30511:SF0">
    <property type="entry name" value="ALANINE RACEMASE, CATABOLIC-RELATED"/>
    <property type="match status" value="1"/>
</dbReference>
<dbReference type="eggNOG" id="COG0787">
    <property type="taxonomic scope" value="Bacteria"/>
</dbReference>
<dbReference type="Pfam" id="PF01168">
    <property type="entry name" value="Ala_racemase_N"/>
    <property type="match status" value="1"/>
</dbReference>
<dbReference type="HAMAP" id="MF_01201">
    <property type="entry name" value="Ala_racemase"/>
    <property type="match status" value="1"/>
</dbReference>
<dbReference type="GO" id="GO:0008784">
    <property type="term" value="F:alanine racemase activity"/>
    <property type="evidence" value="ECO:0007669"/>
    <property type="project" value="UniProtKB-UniRule"/>
</dbReference>
<dbReference type="InterPro" id="IPR011079">
    <property type="entry name" value="Ala_racemase_C"/>
</dbReference>
<dbReference type="GO" id="GO:0030170">
    <property type="term" value="F:pyridoxal phosphate binding"/>
    <property type="evidence" value="ECO:0007669"/>
    <property type="project" value="UniProtKB-UniRule"/>
</dbReference>
<dbReference type="eggNOG" id="COG0770">
    <property type="taxonomic scope" value="Bacteria"/>
</dbReference>
<evidence type="ECO:0000259" key="8">
    <source>
        <dbReference type="SMART" id="SM01005"/>
    </source>
</evidence>
<feature type="modified residue" description="N6-(pyridoxal phosphate)lysine" evidence="5 6">
    <location>
        <position position="483"/>
    </location>
</feature>
<dbReference type="NCBIfam" id="TIGR00492">
    <property type="entry name" value="alr"/>
    <property type="match status" value="1"/>
</dbReference>
<comment type="catalytic activity">
    <reaction evidence="1 5">
        <text>L-alanine = D-alanine</text>
        <dbReference type="Rhea" id="RHEA:20249"/>
        <dbReference type="ChEBI" id="CHEBI:57416"/>
        <dbReference type="ChEBI" id="CHEBI:57972"/>
        <dbReference type="EC" id="5.1.1.1"/>
    </reaction>
</comment>
<dbReference type="SMART" id="SM01005">
    <property type="entry name" value="Ala_racemase_C"/>
    <property type="match status" value="1"/>
</dbReference>
<dbReference type="EMBL" id="AMZN01000014">
    <property type="protein sequence ID" value="ELR72837.1"/>
    <property type="molecule type" value="Genomic_DNA"/>
</dbReference>
<dbReference type="InterPro" id="IPR001608">
    <property type="entry name" value="Ala_racemase_N"/>
</dbReference>
<dbReference type="RefSeq" id="WP_009578497.1">
    <property type="nucleotide sequence ID" value="NZ_AMZN01000014.1"/>
</dbReference>
<feature type="binding site" evidence="5 7">
    <location>
        <position position="578"/>
    </location>
    <ligand>
        <name>substrate</name>
    </ligand>
</feature>
<dbReference type="Gene3D" id="3.40.1390.10">
    <property type="entry name" value="MurE/MurF, N-terminal domain"/>
    <property type="match status" value="1"/>
</dbReference>
<gene>
    <name evidence="9" type="ORF">C900_00798</name>
</gene>
<protein>
    <recommendedName>
        <fullName evidence="5">Alanine racemase</fullName>
        <ecNumber evidence="5">5.1.1.1</ecNumber>
    </recommendedName>
</protein>
<dbReference type="SUPFAM" id="SSF63418">
    <property type="entry name" value="MurE/MurF N-terminal domain"/>
    <property type="match status" value="1"/>
</dbReference>
<dbReference type="GO" id="GO:0005829">
    <property type="term" value="C:cytosol"/>
    <property type="evidence" value="ECO:0007669"/>
    <property type="project" value="TreeGrafter"/>
</dbReference>
<comment type="caution">
    <text evidence="9">The sequence shown here is derived from an EMBL/GenBank/DDBJ whole genome shotgun (WGS) entry which is preliminary data.</text>
</comment>
<dbReference type="AlphaFoldDB" id="L8K040"/>
<dbReference type="GO" id="GO:0016881">
    <property type="term" value="F:acid-amino acid ligase activity"/>
    <property type="evidence" value="ECO:0007669"/>
    <property type="project" value="InterPro"/>
</dbReference>
<dbReference type="InterPro" id="IPR035911">
    <property type="entry name" value="MurE/MurF_N"/>
</dbReference>
<evidence type="ECO:0000256" key="5">
    <source>
        <dbReference type="HAMAP-Rule" id="MF_01201"/>
    </source>
</evidence>
<evidence type="ECO:0000256" key="6">
    <source>
        <dbReference type="PIRSR" id="PIRSR600821-50"/>
    </source>
</evidence>
<dbReference type="Proteomes" id="UP000011135">
    <property type="component" value="Unassembled WGS sequence"/>
</dbReference>
<dbReference type="Gene3D" id="3.20.20.10">
    <property type="entry name" value="Alanine racemase"/>
    <property type="match status" value="1"/>
</dbReference>
<evidence type="ECO:0000313" key="10">
    <source>
        <dbReference type="Proteomes" id="UP000011135"/>
    </source>
</evidence>
<dbReference type="GO" id="GO:0005524">
    <property type="term" value="F:ATP binding"/>
    <property type="evidence" value="ECO:0007669"/>
    <property type="project" value="InterPro"/>
</dbReference>
<dbReference type="Gene3D" id="3.90.190.20">
    <property type="entry name" value="Mur ligase, C-terminal domain"/>
    <property type="match status" value="1"/>
</dbReference>
<dbReference type="InterPro" id="IPR029066">
    <property type="entry name" value="PLP-binding_barrel"/>
</dbReference>
<dbReference type="Gene3D" id="2.40.37.10">
    <property type="entry name" value="Lyase, Ornithine Decarboxylase, Chain A, domain 1"/>
    <property type="match status" value="1"/>
</dbReference>
<dbReference type="PANTHER" id="PTHR30511">
    <property type="entry name" value="ALANINE RACEMASE"/>
    <property type="match status" value="1"/>
</dbReference>
<dbReference type="InterPro" id="IPR000821">
    <property type="entry name" value="Ala_racemase"/>
</dbReference>
<keyword evidence="4 5" id="KW-0413">Isomerase</keyword>
<evidence type="ECO:0000256" key="1">
    <source>
        <dbReference type="ARBA" id="ARBA00000316"/>
    </source>
</evidence>
<dbReference type="InterPro" id="IPR036615">
    <property type="entry name" value="Mur_ligase_C_dom_sf"/>
</dbReference>
<comment type="cofactor">
    <cofactor evidence="2 5 6">
        <name>pyridoxal 5'-phosphate</name>
        <dbReference type="ChEBI" id="CHEBI:597326"/>
    </cofactor>
</comment>
<dbReference type="Pfam" id="PF00842">
    <property type="entry name" value="Ala_racemase_C"/>
    <property type="match status" value="1"/>
</dbReference>
<feature type="active site" description="Proton acceptor; specific for L-alanine" evidence="5">
    <location>
        <position position="706"/>
    </location>
</feature>
<proteinExistence type="inferred from homology"/>
<evidence type="ECO:0000313" key="9">
    <source>
        <dbReference type="EMBL" id="ELR72837.1"/>
    </source>
</evidence>
<reference evidence="9 10" key="1">
    <citation type="submission" date="2012-12" db="EMBL/GenBank/DDBJ databases">
        <title>Genome assembly of Fulvivirga imtechensis AK7.</title>
        <authorList>
            <person name="Nupur N."/>
            <person name="Khatri I."/>
            <person name="Kumar R."/>
            <person name="Subramanian S."/>
            <person name="Pinnaka A."/>
        </authorList>
    </citation>
    <scope>NUCLEOTIDE SEQUENCE [LARGE SCALE GENOMIC DNA]</scope>
    <source>
        <strain evidence="9 10">AK7</strain>
    </source>
</reference>
<comment type="similarity">
    <text evidence="5">Belongs to the alanine racemase family.</text>
</comment>
<accession>L8K040</accession>
<dbReference type="CDD" id="cd00430">
    <property type="entry name" value="PLPDE_III_AR"/>
    <property type="match status" value="1"/>
</dbReference>
<dbReference type="Gene3D" id="3.40.1190.10">
    <property type="entry name" value="Mur-like, catalytic domain"/>
    <property type="match status" value="1"/>
</dbReference>
<dbReference type="SUPFAM" id="SSF51419">
    <property type="entry name" value="PLP-binding barrel"/>
    <property type="match status" value="1"/>
</dbReference>
<evidence type="ECO:0000256" key="4">
    <source>
        <dbReference type="ARBA" id="ARBA00023235"/>
    </source>
</evidence>
<feature type="domain" description="Alanine racemase C-terminal" evidence="8">
    <location>
        <begin position="685"/>
        <end position="809"/>
    </location>
</feature>
<sequence length="811" mass="91634">MVHFKDLPGITGGEILSLNENSEIKYLITDSRKSFFAAGGVFFAIKGERHDGHQYILSLYDQGVRQFVVEQDISLEKFKDANFMKVPSSLAALQALARFHRGQFGLIVVGITGSNGKTIIKEWLSQLIAPFKRTIKNPHSYNSQIGVPLSVWHIESRHEVGIFEAGISRPGEMERLEAIIKPSIGIFSNIGSAHDSGFSSITEKVKEKALLFKNTPIVIYCKDYLEIDRVLYEKGFTWGHHPGSNIRIENLQIRELDTNVLLKYEGKTLKYTLPFVDQASIENSLHCIAFMVYLGYDVDRIQEGLNQLLQVRMRLELKRAINNCYLVDDAYNNDLGGLQVALEFLSHQKQQVGRSIILSDILQSGLPEEALYQNVSDLLTAADIQKLIAIGPSLSRYKHLFHMEARFYETTEEFLKKHDLNSFHREIILVKGARIFAFEHIVNALEEKIHGTQLEINLDALTSNLNFYRSKLKPDTRLMVMVKAFAYGSGSLEVANLLQFHRVDYLGVAYADEGVILRTNGIHLPIMVMNPSEDSFDKLLQYKLEPEVYNFNILNKLIRFLNGRAVAVHIKLDTGMHRLGFEEGDIEQLVDILQQNKNIDVRSIFSHLAGSDEATHNEFSERQAQKFDAMSTQVINGAAIDPLRHLLNSPGIIRFPAYHYDMVRLGIGLYGLEATNQQQDQLQSISRLKTIISQVKEVKKGETIGYGRRGVAENDMKLATIAIGYADGFSRAFSNGVGEVWLKGRRAPVIGNICMDMTMIDITGIDAREGDEVEIFGEHLTIMEVARKINTIPYEILTNVSQRVKRVYFTG</sequence>
<keyword evidence="10" id="KW-1185">Reference proteome</keyword>
<dbReference type="EC" id="5.1.1.1" evidence="5"/>
<dbReference type="UniPathway" id="UPA00042">
    <property type="reaction ID" value="UER00497"/>
</dbReference>
<feature type="active site" description="Proton acceptor; specific for D-alanine" evidence="5">
    <location>
        <position position="483"/>
    </location>
</feature>
<evidence type="ECO:0000256" key="7">
    <source>
        <dbReference type="PIRSR" id="PIRSR600821-52"/>
    </source>
</evidence>
<evidence type="ECO:0000256" key="2">
    <source>
        <dbReference type="ARBA" id="ARBA00001933"/>
    </source>
</evidence>
<dbReference type="InterPro" id="IPR036565">
    <property type="entry name" value="Mur-like_cat_sf"/>
</dbReference>
<dbReference type="GO" id="GO:0030632">
    <property type="term" value="P:D-alanine biosynthetic process"/>
    <property type="evidence" value="ECO:0007669"/>
    <property type="project" value="UniProtKB-UniRule"/>
</dbReference>
<dbReference type="STRING" id="1237149.C900_00798"/>
<dbReference type="Pfam" id="PF08245">
    <property type="entry name" value="Mur_ligase_M"/>
    <property type="match status" value="1"/>
</dbReference>
<keyword evidence="3 5" id="KW-0663">Pyridoxal phosphate</keyword>
<comment type="pathway">
    <text evidence="5">Amino-acid biosynthesis; D-alanine biosynthesis; D-alanine from L-alanine: step 1/1.</text>
</comment>
<evidence type="ECO:0000256" key="3">
    <source>
        <dbReference type="ARBA" id="ARBA00022898"/>
    </source>
</evidence>
<dbReference type="InterPro" id="IPR013221">
    <property type="entry name" value="Mur_ligase_cen"/>
</dbReference>
<dbReference type="NCBIfam" id="NF008897">
    <property type="entry name" value="PRK11930.1"/>
    <property type="match status" value="1"/>
</dbReference>
<comment type="function">
    <text evidence="5">Catalyzes the interconversion of L-alanine and D-alanine. May also act on other amino acids.</text>
</comment>
<dbReference type="SUPFAM" id="SSF50621">
    <property type="entry name" value="Alanine racemase C-terminal domain-like"/>
    <property type="match status" value="1"/>
</dbReference>
<dbReference type="PRINTS" id="PR00992">
    <property type="entry name" value="ALARACEMASE"/>
</dbReference>
<name>L8K040_9BACT</name>
<dbReference type="FunFam" id="3.20.20.10:FF:000002">
    <property type="entry name" value="Alanine racemase"/>
    <property type="match status" value="1"/>
</dbReference>
<dbReference type="SUPFAM" id="SSF53244">
    <property type="entry name" value="MurD-like peptide ligases, peptide-binding domain"/>
    <property type="match status" value="1"/>
</dbReference>